<comment type="caution">
    <text evidence="2">The sequence shown here is derived from an EMBL/GenBank/DDBJ whole genome shotgun (WGS) entry which is preliminary data.</text>
</comment>
<dbReference type="SUPFAM" id="SSF51735">
    <property type="entry name" value="NAD(P)-binding Rossmann-fold domains"/>
    <property type="match status" value="1"/>
</dbReference>
<protein>
    <submittedName>
        <fullName evidence="2">Uncharacterized protein YbjT (DUF2867 family)</fullName>
    </submittedName>
</protein>
<dbReference type="AlphaFoldDB" id="A0A841PEW6"/>
<reference evidence="2 3" key="1">
    <citation type="submission" date="2020-08" db="EMBL/GenBank/DDBJ databases">
        <title>Genomic Encyclopedia of Type Strains, Phase IV (KMG-IV): sequencing the most valuable type-strain genomes for metagenomic binning, comparative biology and taxonomic classification.</title>
        <authorList>
            <person name="Goeker M."/>
        </authorList>
    </citation>
    <scope>NUCLEOTIDE SEQUENCE [LARGE SCALE GENOMIC DNA]</scope>
    <source>
        <strain evidence="2 3">DSM 100039</strain>
    </source>
</reference>
<dbReference type="Proteomes" id="UP000556329">
    <property type="component" value="Unassembled WGS sequence"/>
</dbReference>
<keyword evidence="3" id="KW-1185">Reference proteome</keyword>
<evidence type="ECO:0000313" key="3">
    <source>
        <dbReference type="Proteomes" id="UP000556329"/>
    </source>
</evidence>
<sequence>MSGKILVVGATGNVGQVLVRELVAAGERVKAASRAATAITGAEAIRFDQTDPSTYRDAFNEVDRVYVLVPNGRLDVSDYLMPILRAAIEGNVKVVLQTAFGVDADDRTPYRQAELFLERSGTPFVIVRPTWFADNFHLSWLAGIEAQGVIAVPAADGKSSFIDVRDIAGSAAAALRTSQFDGRAYNLTGPSALSYQEAAKILSTVAGKEIRYQPVDDQTFIANLARFGMPADFASHLASIFYPVREGWVAAVADGVESLTGKPPRSLETYAADHAALFKD</sequence>
<dbReference type="CDD" id="cd05269">
    <property type="entry name" value="TMR_SDR_a"/>
    <property type="match status" value="1"/>
</dbReference>
<gene>
    <name evidence="2" type="ORF">HNQ71_006573</name>
</gene>
<dbReference type="RefSeq" id="WP_184878004.1">
    <property type="nucleotide sequence ID" value="NZ_JACHEF010000010.1"/>
</dbReference>
<name>A0A841PEW6_9HYPH</name>
<proteinExistence type="predicted"/>
<dbReference type="Gene3D" id="3.40.50.720">
    <property type="entry name" value="NAD(P)-binding Rossmann-like Domain"/>
    <property type="match status" value="1"/>
</dbReference>
<dbReference type="PANTHER" id="PTHR43162">
    <property type="match status" value="1"/>
</dbReference>
<dbReference type="InterPro" id="IPR008030">
    <property type="entry name" value="NmrA-like"/>
</dbReference>
<dbReference type="InterPro" id="IPR036291">
    <property type="entry name" value="NAD(P)-bd_dom_sf"/>
</dbReference>
<dbReference type="PANTHER" id="PTHR43162:SF1">
    <property type="entry name" value="PRESTALK A DIFFERENTIATION PROTEIN A"/>
    <property type="match status" value="1"/>
</dbReference>
<evidence type="ECO:0000259" key="1">
    <source>
        <dbReference type="Pfam" id="PF05368"/>
    </source>
</evidence>
<dbReference type="EMBL" id="JACHEF010000010">
    <property type="protein sequence ID" value="MBB6413864.1"/>
    <property type="molecule type" value="Genomic_DNA"/>
</dbReference>
<evidence type="ECO:0000313" key="2">
    <source>
        <dbReference type="EMBL" id="MBB6413864.1"/>
    </source>
</evidence>
<organism evidence="2 3">
    <name type="scientific">Mesorhizobium sangaii</name>
    <dbReference type="NCBI Taxonomy" id="505389"/>
    <lineage>
        <taxon>Bacteria</taxon>
        <taxon>Pseudomonadati</taxon>
        <taxon>Pseudomonadota</taxon>
        <taxon>Alphaproteobacteria</taxon>
        <taxon>Hyphomicrobiales</taxon>
        <taxon>Phyllobacteriaceae</taxon>
        <taxon>Mesorhizobium</taxon>
    </lineage>
</organism>
<dbReference type="Pfam" id="PF05368">
    <property type="entry name" value="NmrA"/>
    <property type="match status" value="1"/>
</dbReference>
<dbReference type="InterPro" id="IPR051604">
    <property type="entry name" value="Ergot_Alk_Oxidoreductase"/>
</dbReference>
<accession>A0A841PEW6</accession>
<feature type="domain" description="NmrA-like" evidence="1">
    <location>
        <begin position="2"/>
        <end position="241"/>
    </location>
</feature>
<dbReference type="Gene3D" id="3.90.25.10">
    <property type="entry name" value="UDP-galactose 4-epimerase, domain 1"/>
    <property type="match status" value="1"/>
</dbReference>